<protein>
    <submittedName>
        <fullName evidence="1">Uncharacterized protein</fullName>
    </submittedName>
</protein>
<organism evidence="1 2">
    <name type="scientific">Halobaculum halobium</name>
    <dbReference type="NCBI Taxonomy" id="3032281"/>
    <lineage>
        <taxon>Archaea</taxon>
        <taxon>Methanobacteriati</taxon>
        <taxon>Methanobacteriota</taxon>
        <taxon>Stenosarchaea group</taxon>
        <taxon>Halobacteria</taxon>
        <taxon>Halobacteriales</taxon>
        <taxon>Haloferacaceae</taxon>
        <taxon>Halobaculum</taxon>
    </lineage>
</organism>
<dbReference type="Proteomes" id="UP001596443">
    <property type="component" value="Unassembled WGS sequence"/>
</dbReference>
<sequence>MGNSLRSRTVEPALTAIGFRHARLALTIAVAVTLFFTADAAAAVDIGADPTNVGDVSSGP</sequence>
<reference evidence="1 2" key="1">
    <citation type="journal article" date="2019" name="Int. J. Syst. Evol. Microbiol.">
        <title>The Global Catalogue of Microorganisms (GCM) 10K type strain sequencing project: providing services to taxonomists for standard genome sequencing and annotation.</title>
        <authorList>
            <consortium name="The Broad Institute Genomics Platform"/>
            <consortium name="The Broad Institute Genome Sequencing Center for Infectious Disease"/>
            <person name="Wu L."/>
            <person name="Ma J."/>
        </authorList>
    </citation>
    <scope>NUCLEOTIDE SEQUENCE [LARGE SCALE GENOMIC DNA]</scope>
    <source>
        <strain evidence="1 2">SYNS20</strain>
    </source>
</reference>
<dbReference type="GeneID" id="81208587"/>
<proteinExistence type="predicted"/>
<dbReference type="AlphaFoldDB" id="A0ABD5TAC8"/>
<gene>
    <name evidence="1" type="ORF">ACFQFD_06030</name>
</gene>
<comment type="caution">
    <text evidence="1">The sequence shown here is derived from an EMBL/GenBank/DDBJ whole genome shotgun (WGS) entry which is preliminary data.</text>
</comment>
<keyword evidence="2" id="KW-1185">Reference proteome</keyword>
<dbReference type="EMBL" id="JBHSWX010000012">
    <property type="protein sequence ID" value="MFC6785551.1"/>
    <property type="molecule type" value="Genomic_DNA"/>
</dbReference>
<evidence type="ECO:0000313" key="1">
    <source>
        <dbReference type="EMBL" id="MFC6785551.1"/>
    </source>
</evidence>
<name>A0ABD5TAC8_9EURY</name>
<evidence type="ECO:0000313" key="2">
    <source>
        <dbReference type="Proteomes" id="UP001596443"/>
    </source>
</evidence>
<accession>A0ABD5TAC8</accession>
<dbReference type="RefSeq" id="WP_284062398.1">
    <property type="nucleotide sequence ID" value="NZ_CP126158.1"/>
</dbReference>